<evidence type="ECO:0000256" key="2">
    <source>
        <dbReference type="ARBA" id="ARBA00022723"/>
    </source>
</evidence>
<feature type="region of interest" description="Disordered" evidence="8">
    <location>
        <begin position="102"/>
        <end position="153"/>
    </location>
</feature>
<dbReference type="GO" id="GO:0008270">
    <property type="term" value="F:zinc ion binding"/>
    <property type="evidence" value="ECO:0007669"/>
    <property type="project" value="InterPro"/>
</dbReference>
<evidence type="ECO:0000256" key="5">
    <source>
        <dbReference type="ARBA" id="ARBA00023125"/>
    </source>
</evidence>
<accession>A0A9W6DHJ0</accession>
<evidence type="ECO:0000256" key="6">
    <source>
        <dbReference type="ARBA" id="ARBA00023163"/>
    </source>
</evidence>
<dbReference type="Pfam" id="PF00172">
    <property type="entry name" value="Zn_clus"/>
    <property type="match status" value="1"/>
</dbReference>
<keyword evidence="2" id="KW-0479">Metal-binding</keyword>
<comment type="subcellular location">
    <subcellularLocation>
        <location evidence="1">Nucleus</location>
    </subcellularLocation>
</comment>
<reference evidence="10" key="1">
    <citation type="submission" date="2022-07" db="EMBL/GenBank/DDBJ databases">
        <title>Taxonomy of Aspergillus series Nigri: significant species reduction supported by multi-species coalescent approaches.</title>
        <authorList>
            <person name="Bian C."/>
            <person name="Kusuya Y."/>
            <person name="Sklenar F."/>
            <person name="D'hooge E."/>
            <person name="Yaguchi T."/>
            <person name="Takahashi H."/>
            <person name="Hubka V."/>
        </authorList>
    </citation>
    <scope>NUCLEOTIDE SEQUENCE</scope>
    <source>
        <strain evidence="10">CBS 733.88</strain>
    </source>
</reference>
<evidence type="ECO:0000313" key="10">
    <source>
        <dbReference type="EMBL" id="GKZ17479.1"/>
    </source>
</evidence>
<dbReference type="Pfam" id="PF04082">
    <property type="entry name" value="Fungal_trans"/>
    <property type="match status" value="1"/>
</dbReference>
<evidence type="ECO:0000256" key="8">
    <source>
        <dbReference type="SAM" id="MobiDB-lite"/>
    </source>
</evidence>
<keyword evidence="6" id="KW-0804">Transcription</keyword>
<dbReference type="GO" id="GO:0005634">
    <property type="term" value="C:nucleus"/>
    <property type="evidence" value="ECO:0007669"/>
    <property type="project" value="UniProtKB-SubCell"/>
</dbReference>
<evidence type="ECO:0000256" key="1">
    <source>
        <dbReference type="ARBA" id="ARBA00004123"/>
    </source>
</evidence>
<comment type="caution">
    <text evidence="10">The sequence shown here is derived from an EMBL/GenBank/DDBJ whole genome shotgun (WGS) entry which is preliminary data.</text>
</comment>
<feature type="region of interest" description="Disordered" evidence="8">
    <location>
        <begin position="70"/>
        <end position="89"/>
    </location>
</feature>
<keyword evidence="5" id="KW-0238">DNA-binding</keyword>
<evidence type="ECO:0000256" key="7">
    <source>
        <dbReference type="ARBA" id="ARBA00023242"/>
    </source>
</evidence>
<proteinExistence type="predicted"/>
<dbReference type="AlphaFoldDB" id="A0A9W6DHJ0"/>
<dbReference type="CDD" id="cd12148">
    <property type="entry name" value="fungal_TF_MHR"/>
    <property type="match status" value="1"/>
</dbReference>
<organism evidence="10 11">
    <name type="scientific">Aspergillus brasiliensis</name>
    <dbReference type="NCBI Taxonomy" id="319629"/>
    <lineage>
        <taxon>Eukaryota</taxon>
        <taxon>Fungi</taxon>
        <taxon>Dikarya</taxon>
        <taxon>Ascomycota</taxon>
        <taxon>Pezizomycotina</taxon>
        <taxon>Eurotiomycetes</taxon>
        <taxon>Eurotiomycetidae</taxon>
        <taxon>Eurotiales</taxon>
        <taxon>Aspergillaceae</taxon>
        <taxon>Aspergillus</taxon>
        <taxon>Aspergillus subgen. Circumdati</taxon>
    </lineage>
</organism>
<dbReference type="GO" id="GO:0000981">
    <property type="term" value="F:DNA-binding transcription factor activity, RNA polymerase II-specific"/>
    <property type="evidence" value="ECO:0007669"/>
    <property type="project" value="InterPro"/>
</dbReference>
<dbReference type="EMBL" id="BROQ01000005">
    <property type="protein sequence ID" value="GKZ17479.1"/>
    <property type="molecule type" value="Genomic_DNA"/>
</dbReference>
<dbReference type="InterPro" id="IPR036864">
    <property type="entry name" value="Zn2-C6_fun-type_DNA-bd_sf"/>
</dbReference>
<dbReference type="InterPro" id="IPR001138">
    <property type="entry name" value="Zn2Cys6_DnaBD"/>
</dbReference>
<dbReference type="InterPro" id="IPR007219">
    <property type="entry name" value="XnlR_reg_dom"/>
</dbReference>
<dbReference type="GO" id="GO:0003677">
    <property type="term" value="F:DNA binding"/>
    <property type="evidence" value="ECO:0007669"/>
    <property type="project" value="UniProtKB-KW"/>
</dbReference>
<gene>
    <name evidence="10" type="ORF">AbraCBS73388_008404</name>
</gene>
<sequence>MQGMPPEKGEISSPYGRVVKCDGKHPQCGACRLKNQDCEYPRDGRRTVVRAKKEDIRSLQEQIEELKGKIQEQTSTEDDGAHIHKTSNQLDRRCKYTSGHRLAPVRPNEASVLPLEQNTSCGQRRGEQLHSCSLSPTNADHGRQNQPTRGDSQKRICATRDYLDHHQIQVYGATSLLHSHVEVPSAEVQFTGNREDLSTRRVARDRLIAFSAIARQKETMIYSTPSVAANIDFDGVPMDMAMHLLELHWNRLHLMYLLTYRPAIMDSLMNNGPCVNKLLLNAIYLQSSLYSDRTSLCSNPENSRTRGMAFYHRFKALLTDYVDKPSLPTVVALLTCGACLVQYGEQSASWLFCGMAYRMIIDLGYHLEDPKGPQSGESLRLTAVDKEIRRRVYWGAYATDKAQSLYLGRPPGLHLSDSNVPLEFLDSYEELEEWKPYIDSQTQLHDPGGPIYRSRPSYALSTFQCLLQLSLITETIIAAFYSTRSAQSSEHALLQSRQRVKVQLDHWRHSLPAHLLFDPNSDETPPPHQMTLHTTYWTLVILTEQPFLARGHFEFTLRPESQNETRKTCIEASFKIRALIEAYKNAFTLRRAQYGISYAMYSAVLVLLQHADQDDDKYIDAIRFFWFALMEYQSGCGHGMKGPLRLLKSLMRRVEKVVQRIDIDHPGVATSLSTGSDISSGIDTVPWTATGTFGQEETWSGSWLNAENDENLFLADDTIFGFFTQE</sequence>
<dbReference type="InterPro" id="IPR051615">
    <property type="entry name" value="Transcr_Regulatory_Elem"/>
</dbReference>
<feature type="compositionally biased region" description="Polar residues" evidence="8">
    <location>
        <begin position="130"/>
        <end position="150"/>
    </location>
</feature>
<name>A0A9W6DHJ0_9EURO</name>
<keyword evidence="3" id="KW-0862">Zinc</keyword>
<dbReference type="Gene3D" id="4.10.240.10">
    <property type="entry name" value="Zn(2)-C6 fungal-type DNA-binding domain"/>
    <property type="match status" value="1"/>
</dbReference>
<evidence type="ECO:0000256" key="3">
    <source>
        <dbReference type="ARBA" id="ARBA00022833"/>
    </source>
</evidence>
<keyword evidence="7" id="KW-0539">Nucleus</keyword>
<dbReference type="GO" id="GO:0009893">
    <property type="term" value="P:positive regulation of metabolic process"/>
    <property type="evidence" value="ECO:0007669"/>
    <property type="project" value="UniProtKB-ARBA"/>
</dbReference>
<evidence type="ECO:0000313" key="11">
    <source>
        <dbReference type="Proteomes" id="UP001143548"/>
    </source>
</evidence>
<dbReference type="SMART" id="SM00906">
    <property type="entry name" value="Fungal_trans"/>
    <property type="match status" value="1"/>
</dbReference>
<evidence type="ECO:0000259" key="9">
    <source>
        <dbReference type="SMART" id="SM00906"/>
    </source>
</evidence>
<evidence type="ECO:0000256" key="4">
    <source>
        <dbReference type="ARBA" id="ARBA00023015"/>
    </source>
</evidence>
<dbReference type="Proteomes" id="UP001143548">
    <property type="component" value="Unassembled WGS sequence"/>
</dbReference>
<dbReference type="GO" id="GO:0006351">
    <property type="term" value="P:DNA-templated transcription"/>
    <property type="evidence" value="ECO:0007669"/>
    <property type="project" value="InterPro"/>
</dbReference>
<keyword evidence="4" id="KW-0805">Transcription regulation</keyword>
<feature type="domain" description="Xylanolytic transcriptional activator regulatory" evidence="9">
    <location>
        <begin position="349"/>
        <end position="431"/>
    </location>
</feature>
<dbReference type="CDD" id="cd00067">
    <property type="entry name" value="GAL4"/>
    <property type="match status" value="1"/>
</dbReference>
<dbReference type="PANTHER" id="PTHR31313:SF86">
    <property type="entry name" value="ZN(2)-C6 FUNGAL-TYPE DOMAIN-CONTAINING PROTEIN"/>
    <property type="match status" value="1"/>
</dbReference>
<protein>
    <recommendedName>
        <fullName evidence="9">Xylanolytic transcriptional activator regulatory domain-containing protein</fullName>
    </recommendedName>
</protein>
<dbReference type="PANTHER" id="PTHR31313">
    <property type="entry name" value="TY1 ENHANCER ACTIVATOR"/>
    <property type="match status" value="1"/>
</dbReference>